<dbReference type="Gene3D" id="3.40.50.150">
    <property type="entry name" value="Vaccinia Virus protein VP39"/>
    <property type="match status" value="1"/>
</dbReference>
<protein>
    <submittedName>
        <fullName evidence="1">Biotin synthase</fullName>
    </submittedName>
</protein>
<gene>
    <name evidence="1" type="ORF">CDV26_07690</name>
</gene>
<organism evidence="1 2">
    <name type="scientific">Francisella halioticida</name>
    <dbReference type="NCBI Taxonomy" id="549298"/>
    <lineage>
        <taxon>Bacteria</taxon>
        <taxon>Pseudomonadati</taxon>
        <taxon>Pseudomonadota</taxon>
        <taxon>Gammaproteobacteria</taxon>
        <taxon>Thiotrichales</taxon>
        <taxon>Francisellaceae</taxon>
        <taxon>Francisella</taxon>
    </lineage>
</organism>
<evidence type="ECO:0000313" key="1">
    <source>
        <dbReference type="EMBL" id="ASG68293.1"/>
    </source>
</evidence>
<proteinExistence type="predicted"/>
<dbReference type="RefSeq" id="WP_088772786.1">
    <property type="nucleotide sequence ID" value="NZ_AP023082.1"/>
</dbReference>
<evidence type="ECO:0000313" key="2">
    <source>
        <dbReference type="Proteomes" id="UP000249910"/>
    </source>
</evidence>
<keyword evidence="2" id="KW-1185">Reference proteome</keyword>
<sequence length="245" mass="28604">MDIYNEVKTNFSKANEYSKKCTVQNKVRQMLLAQTLKYSKLLNYNHINNILNLGVRDLSEPLELKKTFNPEKIDIGDIALPKNSTAIKNLNAFKLNFDKDLNIISNDYDLIFSNMSFQWSQNFEELTQNIAKKLNNYSILAFSTILDNNFYELKDILRINEMHSKSAILEFIRKANLNCLYNNSFYINKSFNSFKEVISHLKSTGVNTYTGNKANCNYKKIRELCSDQNQFTLNYHIGLFICFKE</sequence>
<name>A0ABN5AWI1_9GAMM</name>
<dbReference type="InterPro" id="IPR029063">
    <property type="entry name" value="SAM-dependent_MTases_sf"/>
</dbReference>
<reference evidence="1 2" key="1">
    <citation type="submission" date="2017-06" db="EMBL/GenBank/DDBJ databases">
        <title>Complete genome of Francisella halioticida.</title>
        <authorList>
            <person name="Sjodin A."/>
        </authorList>
    </citation>
    <scope>NUCLEOTIDE SEQUENCE [LARGE SCALE GENOMIC DNA]</scope>
    <source>
        <strain evidence="1 2">DSM 23729</strain>
    </source>
</reference>
<accession>A0ABN5AWI1</accession>
<dbReference type="Proteomes" id="UP000249910">
    <property type="component" value="Chromosome"/>
</dbReference>
<dbReference type="EMBL" id="CP022132">
    <property type="protein sequence ID" value="ASG68293.1"/>
    <property type="molecule type" value="Genomic_DNA"/>
</dbReference>
<dbReference type="SUPFAM" id="SSF53335">
    <property type="entry name" value="S-adenosyl-L-methionine-dependent methyltransferases"/>
    <property type="match status" value="1"/>
</dbReference>